<keyword evidence="2" id="KW-1185">Reference proteome</keyword>
<organism evidence="1 2">
    <name type="scientific">Helicobacter magdeburgensis</name>
    <dbReference type="NCBI Taxonomy" id="471858"/>
    <lineage>
        <taxon>Bacteria</taxon>
        <taxon>Pseudomonadati</taxon>
        <taxon>Campylobacterota</taxon>
        <taxon>Epsilonproteobacteria</taxon>
        <taxon>Campylobacterales</taxon>
        <taxon>Helicobacteraceae</taxon>
        <taxon>Helicobacter</taxon>
    </lineage>
</organism>
<gene>
    <name evidence="1" type="ORF">LS74_010100</name>
</gene>
<comment type="caution">
    <text evidence="1">The sequence shown here is derived from an EMBL/GenBank/DDBJ whole genome shotgun (WGS) entry which is preliminary data.</text>
</comment>
<dbReference type="RefSeq" id="WP_034588158.1">
    <property type="nucleotide sequence ID" value="NZ_JRPE02000023.1"/>
</dbReference>
<protein>
    <submittedName>
        <fullName evidence="1">Uncharacterized protein</fullName>
    </submittedName>
</protein>
<name>A0A4V6I168_9HELI</name>
<dbReference type="EMBL" id="JRPE02000023">
    <property type="protein sequence ID" value="TLD91132.1"/>
    <property type="molecule type" value="Genomic_DNA"/>
</dbReference>
<evidence type="ECO:0000313" key="1">
    <source>
        <dbReference type="EMBL" id="TLD91132.1"/>
    </source>
</evidence>
<evidence type="ECO:0000313" key="2">
    <source>
        <dbReference type="Proteomes" id="UP000029921"/>
    </source>
</evidence>
<dbReference type="Proteomes" id="UP000029921">
    <property type="component" value="Unassembled WGS sequence"/>
</dbReference>
<dbReference type="AlphaFoldDB" id="A0A4V6I168"/>
<accession>A0A4V6I168</accession>
<sequence length="96" mass="11024">MKTYPTLEEIKAKKGEFREKIKKNEKPKRNEELIFLSNIKLEIKQAIQNGASNQKIVKIIKEVYGVSVSLAKFADFCVENNIATNARKRKAKTDIL</sequence>
<proteinExistence type="predicted"/>
<reference evidence="1 2" key="1">
    <citation type="journal article" date="2014" name="Genome Announc.">
        <title>Draft genome sequences of eight enterohepatic helicobacter species isolated from both laboratory and wild rodents.</title>
        <authorList>
            <person name="Sheh A."/>
            <person name="Shen Z."/>
            <person name="Fox J.G."/>
        </authorList>
    </citation>
    <scope>NUCLEOTIDE SEQUENCE [LARGE SCALE GENOMIC DNA]</scope>
    <source>
        <strain evidence="1 2">MIT 96-1001</strain>
    </source>
</reference>